<evidence type="ECO:0000313" key="7">
    <source>
        <dbReference type="EMBL" id="OZI34202.1"/>
    </source>
</evidence>
<dbReference type="InterPro" id="IPR000847">
    <property type="entry name" value="LysR_HTH_N"/>
</dbReference>
<gene>
    <name evidence="7" type="ORF">CAL29_11695</name>
</gene>
<evidence type="ECO:0000256" key="4">
    <source>
        <dbReference type="ARBA" id="ARBA00023163"/>
    </source>
</evidence>
<dbReference type="Gene3D" id="1.10.10.10">
    <property type="entry name" value="Winged helix-like DNA-binding domain superfamily/Winged helix DNA-binding domain"/>
    <property type="match status" value="1"/>
</dbReference>
<evidence type="ECO:0000256" key="5">
    <source>
        <dbReference type="SAM" id="Coils"/>
    </source>
</evidence>
<proteinExistence type="inferred from homology"/>
<dbReference type="RefSeq" id="WP_094853202.1">
    <property type="nucleotide sequence ID" value="NZ_NEVM01000002.1"/>
</dbReference>
<name>A0A261SB65_9BORD</name>
<evidence type="ECO:0000313" key="8">
    <source>
        <dbReference type="Proteomes" id="UP000216020"/>
    </source>
</evidence>
<evidence type="ECO:0000256" key="1">
    <source>
        <dbReference type="ARBA" id="ARBA00009437"/>
    </source>
</evidence>
<accession>A0A261SB65</accession>
<dbReference type="CDD" id="cd08423">
    <property type="entry name" value="PBP2_LTTR_like_6"/>
    <property type="match status" value="1"/>
</dbReference>
<dbReference type="SUPFAM" id="SSF46785">
    <property type="entry name" value="Winged helix' DNA-binding domain"/>
    <property type="match status" value="1"/>
</dbReference>
<reference evidence="8" key="1">
    <citation type="submission" date="2017-05" db="EMBL/GenBank/DDBJ databases">
        <title>Complete and WGS of Bordetella genogroups.</title>
        <authorList>
            <person name="Spilker T."/>
            <person name="Lipuma J."/>
        </authorList>
    </citation>
    <scope>NUCLEOTIDE SEQUENCE [LARGE SCALE GENOMIC DNA]</scope>
    <source>
        <strain evidence="8">AU16122</strain>
    </source>
</reference>
<dbReference type="PANTHER" id="PTHR30346">
    <property type="entry name" value="TRANSCRIPTIONAL DUAL REGULATOR HCAR-RELATED"/>
    <property type="match status" value="1"/>
</dbReference>
<dbReference type="PROSITE" id="PS50931">
    <property type="entry name" value="HTH_LYSR"/>
    <property type="match status" value="1"/>
</dbReference>
<comment type="caution">
    <text evidence="7">The sequence shown here is derived from an EMBL/GenBank/DDBJ whole genome shotgun (WGS) entry which is preliminary data.</text>
</comment>
<dbReference type="SUPFAM" id="SSF53850">
    <property type="entry name" value="Periplasmic binding protein-like II"/>
    <property type="match status" value="1"/>
</dbReference>
<dbReference type="OrthoDB" id="9157176at2"/>
<dbReference type="GO" id="GO:0032993">
    <property type="term" value="C:protein-DNA complex"/>
    <property type="evidence" value="ECO:0007669"/>
    <property type="project" value="TreeGrafter"/>
</dbReference>
<organism evidence="7 8">
    <name type="scientific">Bordetella genomosp. 10</name>
    <dbReference type="NCBI Taxonomy" id="1416804"/>
    <lineage>
        <taxon>Bacteria</taxon>
        <taxon>Pseudomonadati</taxon>
        <taxon>Pseudomonadota</taxon>
        <taxon>Betaproteobacteria</taxon>
        <taxon>Burkholderiales</taxon>
        <taxon>Alcaligenaceae</taxon>
        <taxon>Bordetella</taxon>
    </lineage>
</organism>
<keyword evidence="4" id="KW-0804">Transcription</keyword>
<dbReference type="InterPro" id="IPR036390">
    <property type="entry name" value="WH_DNA-bd_sf"/>
</dbReference>
<dbReference type="Pfam" id="PF00126">
    <property type="entry name" value="HTH_1"/>
    <property type="match status" value="1"/>
</dbReference>
<evidence type="ECO:0000259" key="6">
    <source>
        <dbReference type="PROSITE" id="PS50931"/>
    </source>
</evidence>
<dbReference type="PANTHER" id="PTHR30346:SF29">
    <property type="entry name" value="LYSR SUBSTRATE-BINDING"/>
    <property type="match status" value="1"/>
</dbReference>
<keyword evidence="8" id="KW-1185">Reference proteome</keyword>
<dbReference type="FunFam" id="1.10.10.10:FF:000001">
    <property type="entry name" value="LysR family transcriptional regulator"/>
    <property type="match status" value="1"/>
</dbReference>
<feature type="domain" description="HTH lysR-type" evidence="6">
    <location>
        <begin position="1"/>
        <end position="58"/>
    </location>
</feature>
<keyword evidence="3" id="KW-0238">DNA-binding</keyword>
<dbReference type="GO" id="GO:0003700">
    <property type="term" value="F:DNA-binding transcription factor activity"/>
    <property type="evidence" value="ECO:0007669"/>
    <property type="project" value="InterPro"/>
</dbReference>
<dbReference type="Gene3D" id="3.40.190.10">
    <property type="entry name" value="Periplasmic binding protein-like II"/>
    <property type="match status" value="2"/>
</dbReference>
<protein>
    <submittedName>
        <fullName evidence="7">LysR family transcriptional regulator</fullName>
    </submittedName>
</protein>
<keyword evidence="5" id="KW-0175">Coiled coil</keyword>
<evidence type="ECO:0000256" key="2">
    <source>
        <dbReference type="ARBA" id="ARBA00023015"/>
    </source>
</evidence>
<sequence length="308" mass="33023">MDLSRLKVLRELSRCGTMAAAAQALYLSPSAVSQQVAQLEIEAGVSLTERRGRGVVLAPAGQALVGYAERILVVLDEAKSEMAQLRKEIAGELRVAAFPSIACVVLPQTMKALVQLFPRLHVVLEEMEPSDGLAALRSWRVDVAIVDDLSTVLEGRPEGLDRVALTEDVLYALLPAGHPLAAKHSVSITDLRNASWALDATSSAYGDFIVNLCRRTGFEPRLNAACSGFQMVSAMVAAGCSVSVAPGLLLHKKIPGIKAVKLRPEVRRSISVAYRSGERNHPSVKLFTEELLRRGAALRQASPGKTAA</sequence>
<dbReference type="InterPro" id="IPR005119">
    <property type="entry name" value="LysR_subst-bd"/>
</dbReference>
<feature type="coiled-coil region" evidence="5">
    <location>
        <begin position="68"/>
        <end position="95"/>
    </location>
</feature>
<dbReference type="Pfam" id="PF03466">
    <property type="entry name" value="LysR_substrate"/>
    <property type="match status" value="1"/>
</dbReference>
<dbReference type="Proteomes" id="UP000216020">
    <property type="component" value="Unassembled WGS sequence"/>
</dbReference>
<keyword evidence="2" id="KW-0805">Transcription regulation</keyword>
<comment type="similarity">
    <text evidence="1">Belongs to the LysR transcriptional regulatory family.</text>
</comment>
<evidence type="ECO:0000256" key="3">
    <source>
        <dbReference type="ARBA" id="ARBA00023125"/>
    </source>
</evidence>
<dbReference type="EMBL" id="NEVM01000002">
    <property type="protein sequence ID" value="OZI34202.1"/>
    <property type="molecule type" value="Genomic_DNA"/>
</dbReference>
<dbReference type="AlphaFoldDB" id="A0A261SB65"/>
<dbReference type="InterPro" id="IPR036388">
    <property type="entry name" value="WH-like_DNA-bd_sf"/>
</dbReference>
<dbReference type="GO" id="GO:0003677">
    <property type="term" value="F:DNA binding"/>
    <property type="evidence" value="ECO:0007669"/>
    <property type="project" value="UniProtKB-KW"/>
</dbReference>